<feature type="region of interest" description="Disordered" evidence="1">
    <location>
        <begin position="53"/>
        <end position="90"/>
    </location>
</feature>
<sequence length="90" mass="9817">MWSCPDEKFPSCTGPSGAIKTQVFRLIQFRDLPSMEIPLEAGGAIITKDKVLPTSTMASNKPGHPQSPSTPKSRSLLWRSSNTTIRPTCT</sequence>
<name>A0A2T8I908_9POAL</name>
<evidence type="ECO:0000256" key="1">
    <source>
        <dbReference type="SAM" id="MobiDB-lite"/>
    </source>
</evidence>
<gene>
    <name evidence="2" type="ORF">PAHAL_8G157800</name>
</gene>
<organism evidence="2">
    <name type="scientific">Panicum hallii</name>
    <dbReference type="NCBI Taxonomy" id="206008"/>
    <lineage>
        <taxon>Eukaryota</taxon>
        <taxon>Viridiplantae</taxon>
        <taxon>Streptophyta</taxon>
        <taxon>Embryophyta</taxon>
        <taxon>Tracheophyta</taxon>
        <taxon>Spermatophyta</taxon>
        <taxon>Magnoliopsida</taxon>
        <taxon>Liliopsida</taxon>
        <taxon>Poales</taxon>
        <taxon>Poaceae</taxon>
        <taxon>PACMAD clade</taxon>
        <taxon>Panicoideae</taxon>
        <taxon>Panicodae</taxon>
        <taxon>Paniceae</taxon>
        <taxon>Panicinae</taxon>
        <taxon>Panicum</taxon>
        <taxon>Panicum sect. Panicum</taxon>
    </lineage>
</organism>
<evidence type="ECO:0000313" key="2">
    <source>
        <dbReference type="EMBL" id="PVH34154.1"/>
    </source>
</evidence>
<feature type="compositionally biased region" description="Polar residues" evidence="1">
    <location>
        <begin position="66"/>
        <end position="90"/>
    </location>
</feature>
<accession>A0A2T8I908</accession>
<proteinExistence type="predicted"/>
<dbReference type="AlphaFoldDB" id="A0A2T8I908"/>
<dbReference type="Proteomes" id="UP000243499">
    <property type="component" value="Chromosome 8"/>
</dbReference>
<dbReference type="Gramene" id="PVH34154">
    <property type="protein sequence ID" value="PVH34154"/>
    <property type="gene ID" value="PAHAL_8G157800"/>
</dbReference>
<reference evidence="2" key="1">
    <citation type="submission" date="2018-04" db="EMBL/GenBank/DDBJ databases">
        <title>WGS assembly of Panicum hallii.</title>
        <authorList>
            <person name="Lovell J."/>
            <person name="Jenkins J."/>
            <person name="Lowry D."/>
            <person name="Mamidi S."/>
            <person name="Sreedasyam A."/>
            <person name="Weng X."/>
            <person name="Barry K."/>
            <person name="Bonette J."/>
            <person name="Campitelli B."/>
            <person name="Daum C."/>
            <person name="Gordon S."/>
            <person name="Gould B."/>
            <person name="Lipzen A."/>
            <person name="Macqueen A."/>
            <person name="Palacio-Mejia J."/>
            <person name="Plott C."/>
            <person name="Shakirov E."/>
            <person name="Shu S."/>
            <person name="Yoshinaga Y."/>
            <person name="Zane M."/>
            <person name="Rokhsar D."/>
            <person name="Grimwood J."/>
            <person name="Schmutz J."/>
            <person name="Juenger T."/>
        </authorList>
    </citation>
    <scope>NUCLEOTIDE SEQUENCE [LARGE SCALE GENOMIC DNA]</scope>
    <source>
        <strain evidence="2">FIL2</strain>
    </source>
</reference>
<protein>
    <submittedName>
        <fullName evidence="2">Uncharacterized protein</fullName>
    </submittedName>
</protein>
<dbReference type="EMBL" id="CM008053">
    <property type="protein sequence ID" value="PVH34154.1"/>
    <property type="molecule type" value="Genomic_DNA"/>
</dbReference>